<dbReference type="InterPro" id="IPR036291">
    <property type="entry name" value="NAD(P)-bd_dom_sf"/>
</dbReference>
<sequence>MTQPLSQDPTFSGWVQNRTPAGRWGTPDDLVGVAVWLSSSASTFVNGQTIYIDGGLTSVV</sequence>
<evidence type="ECO:0008006" key="4">
    <source>
        <dbReference type="Google" id="ProtNLM"/>
    </source>
</evidence>
<reference evidence="2 3" key="1">
    <citation type="journal article" date="2019" name="Int. J. Syst. Evol. Microbiol.">
        <title>The Global Catalogue of Microorganisms (GCM) 10K type strain sequencing project: providing services to taxonomists for standard genome sequencing and annotation.</title>
        <authorList>
            <consortium name="The Broad Institute Genomics Platform"/>
            <consortium name="The Broad Institute Genome Sequencing Center for Infectious Disease"/>
            <person name="Wu L."/>
            <person name="Ma J."/>
        </authorList>
    </citation>
    <scope>NUCLEOTIDE SEQUENCE [LARGE SCALE GENOMIC DNA]</scope>
    <source>
        <strain evidence="2 3">JCM 16117</strain>
    </source>
</reference>
<protein>
    <recommendedName>
        <fullName evidence="4">Gluconate 5-dehydrogenase</fullName>
    </recommendedName>
</protein>
<dbReference type="Proteomes" id="UP001500929">
    <property type="component" value="Unassembled WGS sequence"/>
</dbReference>
<comment type="caution">
    <text evidence="2">The sequence shown here is derived from an EMBL/GenBank/DDBJ whole genome shotgun (WGS) entry which is preliminary data.</text>
</comment>
<dbReference type="RefSeq" id="WP_375163655.1">
    <property type="nucleotide sequence ID" value="NZ_BAAAQY010000007.1"/>
</dbReference>
<organism evidence="2 3">
    <name type="scientific">Herbiconiux moechotypicola</name>
    <dbReference type="NCBI Taxonomy" id="637393"/>
    <lineage>
        <taxon>Bacteria</taxon>
        <taxon>Bacillati</taxon>
        <taxon>Actinomycetota</taxon>
        <taxon>Actinomycetes</taxon>
        <taxon>Micrococcales</taxon>
        <taxon>Microbacteriaceae</taxon>
        <taxon>Herbiconiux</taxon>
    </lineage>
</organism>
<dbReference type="Gene3D" id="3.40.50.720">
    <property type="entry name" value="NAD(P)-binding Rossmann-like Domain"/>
    <property type="match status" value="1"/>
</dbReference>
<dbReference type="SUPFAM" id="SSF51735">
    <property type="entry name" value="NAD(P)-binding Rossmann-fold domains"/>
    <property type="match status" value="1"/>
</dbReference>
<accession>A0ABN3DPK2</accession>
<dbReference type="EMBL" id="BAAAQY010000007">
    <property type="protein sequence ID" value="GAA2238447.1"/>
    <property type="molecule type" value="Genomic_DNA"/>
</dbReference>
<keyword evidence="3" id="KW-1185">Reference proteome</keyword>
<evidence type="ECO:0000256" key="1">
    <source>
        <dbReference type="SAM" id="MobiDB-lite"/>
    </source>
</evidence>
<evidence type="ECO:0000313" key="3">
    <source>
        <dbReference type="Proteomes" id="UP001500929"/>
    </source>
</evidence>
<dbReference type="InterPro" id="IPR002347">
    <property type="entry name" value="SDR_fam"/>
</dbReference>
<name>A0ABN3DPK2_9MICO</name>
<dbReference type="Pfam" id="PF13561">
    <property type="entry name" value="adh_short_C2"/>
    <property type="match status" value="1"/>
</dbReference>
<evidence type="ECO:0000313" key="2">
    <source>
        <dbReference type="EMBL" id="GAA2238447.1"/>
    </source>
</evidence>
<gene>
    <name evidence="2" type="ORF">GCM10009851_24300</name>
</gene>
<feature type="region of interest" description="Disordered" evidence="1">
    <location>
        <begin position="1"/>
        <end position="23"/>
    </location>
</feature>
<feature type="compositionally biased region" description="Polar residues" evidence="1">
    <location>
        <begin position="1"/>
        <end position="19"/>
    </location>
</feature>
<proteinExistence type="predicted"/>